<protein>
    <submittedName>
        <fullName evidence="1">Uncharacterized protein</fullName>
    </submittedName>
</protein>
<accession>A0A450U7W7</accession>
<dbReference type="EMBL" id="CAADFF010000008">
    <property type="protein sequence ID" value="VFJ87862.1"/>
    <property type="molecule type" value="Genomic_DNA"/>
</dbReference>
<evidence type="ECO:0000313" key="1">
    <source>
        <dbReference type="EMBL" id="VFJ87862.1"/>
    </source>
</evidence>
<gene>
    <name evidence="1" type="ORF">BECKLFY1418B_GA0070995_100824</name>
</gene>
<sequence>MNWWHTCLEDREETPGAARQPRGFILSKYRKNKDSERIGACTKNHPASVLVHSADMFEAEIQTSGKRSSTGFSWFESFMATGMFDATNGYRIDEREINKTLPKFPP</sequence>
<reference evidence="1" key="1">
    <citation type="submission" date="2019-02" db="EMBL/GenBank/DDBJ databases">
        <authorList>
            <person name="Gruber-Vodicka R. H."/>
            <person name="Seah K. B. B."/>
        </authorList>
    </citation>
    <scope>NUCLEOTIDE SEQUENCE</scope>
    <source>
        <strain evidence="1">BECK_M7</strain>
    </source>
</reference>
<dbReference type="AlphaFoldDB" id="A0A450U7W7"/>
<organism evidence="1">
    <name type="scientific">Candidatus Kentrum sp. LFY</name>
    <dbReference type="NCBI Taxonomy" id="2126342"/>
    <lineage>
        <taxon>Bacteria</taxon>
        <taxon>Pseudomonadati</taxon>
        <taxon>Pseudomonadota</taxon>
        <taxon>Gammaproteobacteria</taxon>
        <taxon>Candidatus Kentrum</taxon>
    </lineage>
</organism>
<proteinExistence type="predicted"/>
<name>A0A450U7W7_9GAMM</name>